<reference evidence="3" key="1">
    <citation type="journal article" date="2019" name="Int. J. Syst. Evol. Microbiol.">
        <title>The Global Catalogue of Microorganisms (GCM) 10K type strain sequencing project: providing services to taxonomists for standard genome sequencing and annotation.</title>
        <authorList>
            <consortium name="The Broad Institute Genomics Platform"/>
            <consortium name="The Broad Institute Genome Sequencing Center for Infectious Disease"/>
            <person name="Wu L."/>
            <person name="Ma J."/>
        </authorList>
    </citation>
    <scope>NUCLEOTIDE SEQUENCE [LARGE SCALE GENOMIC DNA]</scope>
    <source>
        <strain evidence="3">NBRC 111756</strain>
    </source>
</reference>
<evidence type="ECO:0000313" key="2">
    <source>
        <dbReference type="EMBL" id="MFC6670344.1"/>
    </source>
</evidence>
<organism evidence="2 3">
    <name type="scientific">Marinobacterium aestuariivivens</name>
    <dbReference type="NCBI Taxonomy" id="1698799"/>
    <lineage>
        <taxon>Bacteria</taxon>
        <taxon>Pseudomonadati</taxon>
        <taxon>Pseudomonadota</taxon>
        <taxon>Gammaproteobacteria</taxon>
        <taxon>Oceanospirillales</taxon>
        <taxon>Oceanospirillaceae</taxon>
        <taxon>Marinobacterium</taxon>
    </lineage>
</organism>
<dbReference type="PROSITE" id="PS51707">
    <property type="entry name" value="CYTH"/>
    <property type="match status" value="1"/>
</dbReference>
<sequence>MAREIELKLCLAQDQVKRLQRLPLLVEEAEYCGRRALHNQYFDTPDLALTAAGVALRIREQDGRHIQTLKTRGASQGGLHQRNEWEWDLAGNELDKELLKTARWPGRLASDSVLQCIGPVFRTDFERTTWLLRRDGALIEIALDQGEVTAVARDGHKGHELLCEVELELKEGEPAELYAAALELAGAVPLLISDISKAERGYRLLTAEQPAMSGASPVTETMRAGEAFQALAEHALNDVSRGLELWRDNQDWLGATLAAQALQRLRASLACFAPLLSGESESLLSRLGLLNCALDQALSWRTLLAMLDESQVAGWSAQQAPVALRRLDALLRAPEPGLLLLECSRLLNRAADVATAQQPLAFFTPELDKLPL</sequence>
<dbReference type="EMBL" id="JBHSWE010000001">
    <property type="protein sequence ID" value="MFC6670344.1"/>
    <property type="molecule type" value="Genomic_DNA"/>
</dbReference>
<evidence type="ECO:0000259" key="1">
    <source>
        <dbReference type="PROSITE" id="PS51707"/>
    </source>
</evidence>
<dbReference type="CDD" id="cd07756">
    <property type="entry name" value="CYTH-like_Pase_CHAD"/>
    <property type="match status" value="1"/>
</dbReference>
<dbReference type="Pfam" id="PF01928">
    <property type="entry name" value="CYTH"/>
    <property type="match status" value="1"/>
</dbReference>
<comment type="caution">
    <text evidence="2">The sequence shown here is derived from an EMBL/GenBank/DDBJ whole genome shotgun (WGS) entry which is preliminary data.</text>
</comment>
<dbReference type="SMART" id="SM01118">
    <property type="entry name" value="CYTH"/>
    <property type="match status" value="1"/>
</dbReference>
<dbReference type="InterPro" id="IPR033469">
    <property type="entry name" value="CYTH-like_dom_sf"/>
</dbReference>
<dbReference type="SUPFAM" id="SSF55154">
    <property type="entry name" value="CYTH-like phosphatases"/>
    <property type="match status" value="1"/>
</dbReference>
<dbReference type="InterPro" id="IPR039013">
    <property type="entry name" value="YgiF"/>
</dbReference>
<feature type="domain" description="CYTH" evidence="1">
    <location>
        <begin position="2"/>
        <end position="208"/>
    </location>
</feature>
<dbReference type="Gene3D" id="2.40.320.10">
    <property type="entry name" value="Hypothetical Protein Pfu-838710-001"/>
    <property type="match status" value="1"/>
</dbReference>
<dbReference type="Proteomes" id="UP001596422">
    <property type="component" value="Unassembled WGS sequence"/>
</dbReference>
<name>A0ABW1ZZ07_9GAMM</name>
<dbReference type="PANTHER" id="PTHR39569:SF1">
    <property type="entry name" value="INORGANIC TRIPHOSPHATASE"/>
    <property type="match status" value="1"/>
</dbReference>
<gene>
    <name evidence="2" type="ORF">ACFQDL_09815</name>
</gene>
<keyword evidence="3" id="KW-1185">Reference proteome</keyword>
<protein>
    <submittedName>
        <fullName evidence="2">Inorganic triphosphatase</fullName>
    </submittedName>
</protein>
<dbReference type="InterPro" id="IPR023577">
    <property type="entry name" value="CYTH_domain"/>
</dbReference>
<evidence type="ECO:0000313" key="3">
    <source>
        <dbReference type="Proteomes" id="UP001596422"/>
    </source>
</evidence>
<dbReference type="PANTHER" id="PTHR39569">
    <property type="entry name" value="INORGANIC TRIPHOSPHATASE"/>
    <property type="match status" value="1"/>
</dbReference>
<accession>A0ABW1ZZ07</accession>
<dbReference type="RefSeq" id="WP_379908846.1">
    <property type="nucleotide sequence ID" value="NZ_JBHSWE010000001.1"/>
</dbReference>
<proteinExistence type="predicted"/>